<keyword evidence="2 5" id="KW-0812">Transmembrane</keyword>
<dbReference type="Pfam" id="PF04479">
    <property type="entry name" value="RTA1"/>
    <property type="match status" value="1"/>
</dbReference>
<evidence type="ECO:0000256" key="2">
    <source>
        <dbReference type="ARBA" id="ARBA00022692"/>
    </source>
</evidence>
<proteinExistence type="predicted"/>
<sequence>MSVIPVILYGRDHAPNYTIPTPLCTLDTCSITQGQLQYDPSLAGNVFFAALFTFFLVMHLVLGLYYRTWTYSIGMVCGLITELCGYIGRVQMHYNPFIQTPFFMYLISLTIAPVFFCASIYVCFSRLITIFGSHHSRLRGRLLIILFILSDFLSLLLQAGGGAITVIADNFSFEHVGINVVLAGLGLQVASLVIVLGLAADFSQRCWRKQDDLDEKFGVIRDRRYFKGFILALLLATIVILVRSIFRVVELAGGFHGRLWNDEVAFMCFDGAMIAIACTCLTAFHPGLAFHGKWQLVKKA</sequence>
<feature type="transmembrane region" description="Helical" evidence="5">
    <location>
        <begin position="73"/>
        <end position="90"/>
    </location>
</feature>
<evidence type="ECO:0000256" key="1">
    <source>
        <dbReference type="ARBA" id="ARBA00004141"/>
    </source>
</evidence>
<gene>
    <name evidence="6" type="ORF">PAC_19787</name>
</gene>
<dbReference type="InterPro" id="IPR007568">
    <property type="entry name" value="RTA1"/>
</dbReference>
<keyword evidence="4 5" id="KW-0472">Membrane</keyword>
<evidence type="ECO:0000256" key="3">
    <source>
        <dbReference type="ARBA" id="ARBA00022989"/>
    </source>
</evidence>
<name>A0A1L7XXY9_9HELO</name>
<dbReference type="GO" id="GO:0000324">
    <property type="term" value="C:fungal-type vacuole"/>
    <property type="evidence" value="ECO:0007669"/>
    <property type="project" value="TreeGrafter"/>
</dbReference>
<evidence type="ECO:0000256" key="5">
    <source>
        <dbReference type="SAM" id="Phobius"/>
    </source>
</evidence>
<keyword evidence="7" id="KW-1185">Reference proteome</keyword>
<comment type="subcellular location">
    <subcellularLocation>
        <location evidence="1">Membrane</location>
        <topology evidence="1">Multi-pass membrane protein</topology>
    </subcellularLocation>
</comment>
<feature type="transmembrane region" description="Helical" evidence="5">
    <location>
        <begin position="180"/>
        <end position="200"/>
    </location>
</feature>
<dbReference type="AlphaFoldDB" id="A0A1L7XXY9"/>
<dbReference type="PANTHER" id="PTHR31465:SF9">
    <property type="entry name" value="SPHINGOID LONG-CHAIN BASE TRANSPORTER RSB1"/>
    <property type="match status" value="1"/>
</dbReference>
<dbReference type="Proteomes" id="UP000184330">
    <property type="component" value="Unassembled WGS sequence"/>
</dbReference>
<feature type="transmembrane region" description="Helical" evidence="5">
    <location>
        <begin position="225"/>
        <end position="244"/>
    </location>
</feature>
<dbReference type="PANTHER" id="PTHR31465">
    <property type="entry name" value="PROTEIN RTA1-RELATED"/>
    <property type="match status" value="1"/>
</dbReference>
<protein>
    <submittedName>
        <fullName evidence="6">Related to RTA1 domain protein</fullName>
    </submittedName>
</protein>
<evidence type="ECO:0000313" key="6">
    <source>
        <dbReference type="EMBL" id="CZR69887.1"/>
    </source>
</evidence>
<evidence type="ECO:0000313" key="7">
    <source>
        <dbReference type="Proteomes" id="UP000184330"/>
    </source>
</evidence>
<evidence type="ECO:0000256" key="4">
    <source>
        <dbReference type="ARBA" id="ARBA00023136"/>
    </source>
</evidence>
<feature type="transmembrane region" description="Helical" evidence="5">
    <location>
        <begin position="144"/>
        <end position="168"/>
    </location>
</feature>
<dbReference type="OrthoDB" id="4521223at2759"/>
<organism evidence="6 7">
    <name type="scientific">Phialocephala subalpina</name>
    <dbReference type="NCBI Taxonomy" id="576137"/>
    <lineage>
        <taxon>Eukaryota</taxon>
        <taxon>Fungi</taxon>
        <taxon>Dikarya</taxon>
        <taxon>Ascomycota</taxon>
        <taxon>Pezizomycotina</taxon>
        <taxon>Leotiomycetes</taxon>
        <taxon>Helotiales</taxon>
        <taxon>Mollisiaceae</taxon>
        <taxon>Phialocephala</taxon>
        <taxon>Phialocephala fortinii species complex</taxon>
    </lineage>
</organism>
<accession>A0A1L7XXY9</accession>
<keyword evidence="3 5" id="KW-1133">Transmembrane helix</keyword>
<feature type="transmembrane region" description="Helical" evidence="5">
    <location>
        <begin position="102"/>
        <end position="124"/>
    </location>
</feature>
<dbReference type="STRING" id="576137.A0A1L7XXY9"/>
<feature type="transmembrane region" description="Helical" evidence="5">
    <location>
        <begin position="264"/>
        <end position="284"/>
    </location>
</feature>
<dbReference type="GO" id="GO:0005886">
    <property type="term" value="C:plasma membrane"/>
    <property type="evidence" value="ECO:0007669"/>
    <property type="project" value="TreeGrafter"/>
</dbReference>
<reference evidence="6 7" key="1">
    <citation type="submission" date="2016-03" db="EMBL/GenBank/DDBJ databases">
        <authorList>
            <person name="Ploux O."/>
        </authorList>
    </citation>
    <scope>NUCLEOTIDE SEQUENCE [LARGE SCALE GENOMIC DNA]</scope>
    <source>
        <strain evidence="6 7">UAMH 11012</strain>
    </source>
</reference>
<dbReference type="EMBL" id="FJOG01000083">
    <property type="protein sequence ID" value="CZR69887.1"/>
    <property type="molecule type" value="Genomic_DNA"/>
</dbReference>
<feature type="transmembrane region" description="Helical" evidence="5">
    <location>
        <begin position="46"/>
        <end position="66"/>
    </location>
</feature>